<gene>
    <name evidence="4" type="primary">metX</name>
    <name evidence="2" type="synonym">metXA</name>
    <name evidence="4" type="ORF">RT717_25000</name>
</gene>
<reference evidence="4 5" key="1">
    <citation type="journal article" date="2023" name="Microbiol. Resour. Announc.">
        <title>Complete Genome Sequence of Imperialibacter roseus strain P4T.</title>
        <authorList>
            <person name="Tizabi D.R."/>
            <person name="Bachvaroff T."/>
            <person name="Hill R.T."/>
        </authorList>
    </citation>
    <scope>NUCLEOTIDE SEQUENCE [LARGE SCALE GENOMIC DNA]</scope>
    <source>
        <strain evidence="4 5">P4T</strain>
    </source>
</reference>
<feature type="binding site" evidence="2">
    <location>
        <position position="225"/>
    </location>
    <ligand>
        <name>substrate</name>
    </ligand>
</feature>
<dbReference type="Gene3D" id="3.40.50.1820">
    <property type="entry name" value="alpha/beta hydrolase"/>
    <property type="match status" value="1"/>
</dbReference>
<sequence>MTYLPAIHPMAGRNFNPKEEDLVKITEELYRSTQPLKLESGRELTEYHLHYTTFGKLNPERNNVVWVCHALTGNSNPSEWWPGLFGPGKVYDPEKFFVICANMLGSCYGSTNALDKNPSTAKPYFHDFPTPTNRDIVGAFIQLRKSLGFEKVHTLIGGSMGGQQALEWAIIEPDVFENLIGVSTNAHHSPWGIAFNESQRMAIANDATFKESKPDAGLEGMKTARTIALLSYRHYLTYQRTQEEDTTEKTDDYLASSYQQYQGEKLKKRFNAYSYWRLSKAMDSHNVGRGRGSIEKALSQIKANSHFVGIRSDILFPIDEQVFLASHVDDASLDIIDSLYGHDGFLIEWEAIGASIEKFYKRVMVAV</sequence>
<keyword evidence="2 4" id="KW-0012">Acyltransferase</keyword>
<keyword evidence="2" id="KW-0963">Cytoplasm</keyword>
<evidence type="ECO:0000313" key="4">
    <source>
        <dbReference type="EMBL" id="WOK06337.1"/>
    </source>
</evidence>
<name>A0ABZ0IRX7_9BACT</name>
<dbReference type="PIRSF" id="PIRSF000443">
    <property type="entry name" value="Homoser_Ac_trans"/>
    <property type="match status" value="1"/>
</dbReference>
<dbReference type="PANTHER" id="PTHR32268">
    <property type="entry name" value="HOMOSERINE O-ACETYLTRANSFERASE"/>
    <property type="match status" value="1"/>
</dbReference>
<keyword evidence="1 2" id="KW-0808">Transferase</keyword>
<protein>
    <recommendedName>
        <fullName evidence="2">Homoserine O-acetyltransferase</fullName>
        <shortName evidence="2">HAT</shortName>
        <ecNumber evidence="2">2.3.1.31</ecNumber>
    </recommendedName>
    <alternativeName>
        <fullName evidence="2">Homoserine transacetylase</fullName>
        <shortName evidence="2">HTA</shortName>
    </alternativeName>
</protein>
<feature type="active site" evidence="2">
    <location>
        <position position="342"/>
    </location>
</feature>
<dbReference type="GO" id="GO:0004414">
    <property type="term" value="F:homoserine O-acetyltransferase activity"/>
    <property type="evidence" value="ECO:0007669"/>
    <property type="project" value="UniProtKB-EC"/>
</dbReference>
<keyword evidence="2" id="KW-0486">Methionine biosynthesis</keyword>
<feature type="active site" evidence="2">
    <location>
        <position position="313"/>
    </location>
</feature>
<dbReference type="HAMAP" id="MF_00296">
    <property type="entry name" value="MetX_acyltransf"/>
    <property type="match status" value="1"/>
</dbReference>
<evidence type="ECO:0000313" key="5">
    <source>
        <dbReference type="Proteomes" id="UP001302349"/>
    </source>
</evidence>
<dbReference type="InterPro" id="IPR000073">
    <property type="entry name" value="AB_hydrolase_1"/>
</dbReference>
<comment type="pathway">
    <text evidence="2">Amino-acid biosynthesis; L-methionine biosynthesis via de novo pathway; O-acetyl-L-homoserine from L-homoserine: step 1/1.</text>
</comment>
<comment type="function">
    <text evidence="2">Transfers an acetyl group from acetyl-CoA to L-homoserine, forming acetyl-L-homoserine.</text>
</comment>
<dbReference type="Pfam" id="PF00561">
    <property type="entry name" value="Abhydrolase_1"/>
    <property type="match status" value="1"/>
</dbReference>
<feature type="binding site" evidence="2">
    <location>
        <position position="343"/>
    </location>
    <ligand>
        <name>substrate</name>
    </ligand>
</feature>
<organism evidence="4 5">
    <name type="scientific">Imperialibacter roseus</name>
    <dbReference type="NCBI Taxonomy" id="1324217"/>
    <lineage>
        <taxon>Bacteria</taxon>
        <taxon>Pseudomonadati</taxon>
        <taxon>Bacteroidota</taxon>
        <taxon>Cytophagia</taxon>
        <taxon>Cytophagales</taxon>
        <taxon>Flammeovirgaceae</taxon>
        <taxon>Imperialibacter</taxon>
    </lineage>
</organism>
<comment type="subunit">
    <text evidence="2">Homodimer.</text>
</comment>
<dbReference type="PANTHER" id="PTHR32268:SF11">
    <property type="entry name" value="HOMOSERINE O-ACETYLTRANSFERASE"/>
    <property type="match status" value="1"/>
</dbReference>
<evidence type="ECO:0000259" key="3">
    <source>
        <dbReference type="Pfam" id="PF00561"/>
    </source>
</evidence>
<keyword evidence="2" id="KW-0028">Amino-acid biosynthesis</keyword>
<feature type="domain" description="AB hydrolase-1" evidence="3">
    <location>
        <begin position="64"/>
        <end position="346"/>
    </location>
</feature>
<proteinExistence type="inferred from homology"/>
<dbReference type="Proteomes" id="UP001302349">
    <property type="component" value="Chromosome"/>
</dbReference>
<feature type="active site" description="Nucleophile" evidence="2">
    <location>
        <position position="159"/>
    </location>
</feature>
<dbReference type="InterPro" id="IPR008220">
    <property type="entry name" value="HAT_MetX-like"/>
</dbReference>
<comment type="similarity">
    <text evidence="2">Belongs to the AB hydrolase superfamily. MetX family.</text>
</comment>
<dbReference type="InterPro" id="IPR029058">
    <property type="entry name" value="AB_hydrolase_fold"/>
</dbReference>
<dbReference type="SUPFAM" id="SSF53474">
    <property type="entry name" value="alpha/beta-Hydrolases"/>
    <property type="match status" value="1"/>
</dbReference>
<dbReference type="EMBL" id="CP136051">
    <property type="protein sequence ID" value="WOK06337.1"/>
    <property type="molecule type" value="Genomic_DNA"/>
</dbReference>
<evidence type="ECO:0000256" key="1">
    <source>
        <dbReference type="ARBA" id="ARBA00022679"/>
    </source>
</evidence>
<accession>A0ABZ0IRX7</accession>
<comment type="catalytic activity">
    <reaction evidence="2">
        <text>L-homoserine + acetyl-CoA = O-acetyl-L-homoserine + CoA</text>
        <dbReference type="Rhea" id="RHEA:13701"/>
        <dbReference type="ChEBI" id="CHEBI:57287"/>
        <dbReference type="ChEBI" id="CHEBI:57288"/>
        <dbReference type="ChEBI" id="CHEBI:57476"/>
        <dbReference type="ChEBI" id="CHEBI:57716"/>
        <dbReference type="EC" id="2.3.1.31"/>
    </reaction>
</comment>
<dbReference type="RefSeq" id="WP_317489063.1">
    <property type="nucleotide sequence ID" value="NZ_CP136051.1"/>
</dbReference>
<dbReference type="NCBIfam" id="TIGR01392">
    <property type="entry name" value="homoserO_Ac_trn"/>
    <property type="match status" value="1"/>
</dbReference>
<evidence type="ECO:0000256" key="2">
    <source>
        <dbReference type="HAMAP-Rule" id="MF_00296"/>
    </source>
</evidence>
<dbReference type="EC" id="2.3.1.31" evidence="2"/>
<comment type="caution">
    <text evidence="2">Lacks conserved residue(s) required for the propagation of feature annotation.</text>
</comment>
<keyword evidence="5" id="KW-1185">Reference proteome</keyword>
<comment type="subcellular location">
    <subcellularLocation>
        <location evidence="2">Cytoplasm</location>
    </subcellularLocation>
</comment>